<keyword evidence="1" id="KW-0812">Transmembrane</keyword>
<gene>
    <name evidence="2" type="ORF">SAMN05444406_10549</name>
</gene>
<dbReference type="Proteomes" id="UP000198577">
    <property type="component" value="Unassembled WGS sequence"/>
</dbReference>
<dbReference type="RefSeq" id="WP_242948241.1">
    <property type="nucleotide sequence ID" value="NZ_FOXR01000005.1"/>
</dbReference>
<protein>
    <submittedName>
        <fullName evidence="2">Integral membrane protein TIGR01906</fullName>
    </submittedName>
</protein>
<dbReference type="AlphaFoldDB" id="A0A1I5TUM2"/>
<feature type="transmembrane region" description="Helical" evidence="1">
    <location>
        <begin position="12"/>
        <end position="36"/>
    </location>
</feature>
<keyword evidence="1" id="KW-1133">Transmembrane helix</keyword>
<dbReference type="InterPro" id="IPR010178">
    <property type="entry name" value="Lit"/>
</dbReference>
<feature type="transmembrane region" description="Helical" evidence="1">
    <location>
        <begin position="209"/>
        <end position="231"/>
    </location>
</feature>
<dbReference type="EMBL" id="FOXR01000005">
    <property type="protein sequence ID" value="SFP86297.1"/>
    <property type="molecule type" value="Genomic_DNA"/>
</dbReference>
<evidence type="ECO:0000313" key="2">
    <source>
        <dbReference type="EMBL" id="SFP86297.1"/>
    </source>
</evidence>
<accession>A0A1I5TUM2</accession>
<organism evidence="2 3">
    <name type="scientific">Caldicoprobacter faecalis</name>
    <dbReference type="NCBI Taxonomy" id="937334"/>
    <lineage>
        <taxon>Bacteria</taxon>
        <taxon>Bacillati</taxon>
        <taxon>Bacillota</taxon>
        <taxon>Clostridia</taxon>
        <taxon>Caldicoprobacterales</taxon>
        <taxon>Caldicoprobacteraceae</taxon>
        <taxon>Caldicoprobacter</taxon>
    </lineage>
</organism>
<feature type="transmembrane region" description="Helical" evidence="1">
    <location>
        <begin position="144"/>
        <end position="163"/>
    </location>
</feature>
<evidence type="ECO:0000313" key="3">
    <source>
        <dbReference type="Proteomes" id="UP000198577"/>
    </source>
</evidence>
<keyword evidence="3" id="KW-1185">Reference proteome</keyword>
<sequence>MGELSKSRTVIFFVSLAAVALLAFIMLLTCIELSAFDLDFYSAEYEKLKRPEAIGISEQELMEVTQALLDYIRGKRADLNVKAVIKGQERYVFNEREIAHMVDVRELFMKGYQLRRVLIIGFIFFLIILYILTKADMIRWLFKAHLLLLVFLALVSGALLGLINEDFTPYWNYFHYIFFDNDLWQLNPQADILIQIVPEQFFYDIVVRIITHFILGMLAVGVLLGGIYVWLEGLKWKQG</sequence>
<feature type="transmembrane region" description="Helical" evidence="1">
    <location>
        <begin position="114"/>
        <end position="132"/>
    </location>
</feature>
<dbReference type="STRING" id="937334.SAMN05444406_10549"/>
<keyword evidence="1" id="KW-0472">Membrane</keyword>
<reference evidence="2 3" key="1">
    <citation type="submission" date="2016-10" db="EMBL/GenBank/DDBJ databases">
        <authorList>
            <person name="de Groot N.N."/>
        </authorList>
    </citation>
    <scope>NUCLEOTIDE SEQUENCE [LARGE SCALE GENOMIC DNA]</scope>
    <source>
        <strain evidence="2 3">DSM 20678</strain>
    </source>
</reference>
<name>A0A1I5TUM2_9FIRM</name>
<evidence type="ECO:0000256" key="1">
    <source>
        <dbReference type="SAM" id="Phobius"/>
    </source>
</evidence>
<dbReference type="Pfam" id="PF07314">
    <property type="entry name" value="Lit"/>
    <property type="match status" value="1"/>
</dbReference>
<proteinExistence type="predicted"/>
<dbReference type="NCBIfam" id="TIGR01906">
    <property type="entry name" value="integ_TIGR01906"/>
    <property type="match status" value="1"/>
</dbReference>